<dbReference type="PROSITE" id="PS50850">
    <property type="entry name" value="MFS"/>
    <property type="match status" value="1"/>
</dbReference>
<keyword evidence="5 7" id="KW-0472">Membrane</keyword>
<dbReference type="AlphaFoldDB" id="A0A2N1J716"/>
<gene>
    <name evidence="9" type="ORF">MVES_003716</name>
</gene>
<protein>
    <recommendedName>
        <fullName evidence="8">Major facilitator superfamily (MFS) profile domain-containing protein</fullName>
    </recommendedName>
</protein>
<dbReference type="EMBL" id="KZ454996">
    <property type="protein sequence ID" value="PKI82355.1"/>
    <property type="molecule type" value="Genomic_DNA"/>
</dbReference>
<evidence type="ECO:0000256" key="7">
    <source>
        <dbReference type="SAM" id="Phobius"/>
    </source>
</evidence>
<accession>A0A2N1J716</accession>
<feature type="transmembrane region" description="Helical" evidence="7">
    <location>
        <begin position="100"/>
        <end position="118"/>
    </location>
</feature>
<dbReference type="Gene3D" id="1.20.1250.20">
    <property type="entry name" value="MFS general substrate transporter like domains"/>
    <property type="match status" value="1"/>
</dbReference>
<evidence type="ECO:0000313" key="9">
    <source>
        <dbReference type="EMBL" id="PKI82355.1"/>
    </source>
</evidence>
<dbReference type="InterPro" id="IPR005828">
    <property type="entry name" value="MFS_sugar_transport-like"/>
</dbReference>
<evidence type="ECO:0000313" key="10">
    <source>
        <dbReference type="Proteomes" id="UP000232875"/>
    </source>
</evidence>
<feature type="transmembrane region" description="Helical" evidence="7">
    <location>
        <begin position="419"/>
        <end position="437"/>
    </location>
</feature>
<keyword evidence="2" id="KW-0813">Transport</keyword>
<evidence type="ECO:0000256" key="1">
    <source>
        <dbReference type="ARBA" id="ARBA00004141"/>
    </source>
</evidence>
<reference evidence="9 10" key="1">
    <citation type="submission" date="2017-10" db="EMBL/GenBank/DDBJ databases">
        <title>A novel species of cold-tolerant Malassezia isolated from bats.</title>
        <authorList>
            <person name="Lorch J.M."/>
            <person name="Palmer J.M."/>
            <person name="Vanderwolf K.J."/>
            <person name="Schmidt K.Z."/>
            <person name="Verant M.L."/>
            <person name="Weller T.J."/>
            <person name="Blehert D.S."/>
        </authorList>
    </citation>
    <scope>NUCLEOTIDE SEQUENCE [LARGE SCALE GENOMIC DNA]</scope>
    <source>
        <strain evidence="9 10">NWHC:44797-103</strain>
    </source>
</reference>
<dbReference type="FunFam" id="1.20.1250.20:FF:000140">
    <property type="entry name" value="Putative MFS phospholipid transporter"/>
    <property type="match status" value="1"/>
</dbReference>
<dbReference type="STRING" id="2020962.A0A2N1J716"/>
<dbReference type="Pfam" id="PF00083">
    <property type="entry name" value="Sugar_tr"/>
    <property type="match status" value="2"/>
</dbReference>
<feature type="transmembrane region" description="Helical" evidence="7">
    <location>
        <begin position="231"/>
        <end position="252"/>
    </location>
</feature>
<keyword evidence="3 7" id="KW-0812">Transmembrane</keyword>
<sequence length="527" mass="57754">MDYADTMDHADKQQALQDEQQLSPHDIVEEPQQRDSSTQHIIGPDDRKFSWKKMGTIAACGAALFSDGYVNNSIGNVNTMLSGLYPTVYGSDANNNLSETLTAIAFAGTVVGMLLFGYFSDAIGRKSGMIGATVIILIFTALSAGSYYKGQTEGMIQMLIAWRFFTGIGIGAEYPTGSVSAAEKTEEMPKKFQHGPFIFVTNFAIDLGFVAGSFVPLVLTWICGENHNRLIWRLTLGLGVVPCLLVLPFRAVMQQSKLYNQGKLKTAQIPYILTLKYYWFRLLMISLVWFIYDFISYPFGIYSSLITTELMGGADAAGNKPQWVTFGWSCLINTFYLPGAFAGAALVDTLGPKRTFQTGLVLQIIIGFIMSGLFDKLKVHPAAFCVVYGLFLTFGEMGPGDNLGLIASKSCATCVKGQFYGIAAAIGKIGAFGGTYAFPAFRSNYDETDSRYYTAPFYLGSALACVSLILLTFCIKERNADCQATEEEAFRAYLRQNGFDLNLMGRQDSMDTALTGSLESIDEKKAM</sequence>
<evidence type="ECO:0000256" key="5">
    <source>
        <dbReference type="ARBA" id="ARBA00023136"/>
    </source>
</evidence>
<feature type="transmembrane region" description="Helical" evidence="7">
    <location>
        <begin position="356"/>
        <end position="374"/>
    </location>
</feature>
<dbReference type="PANTHER" id="PTHR23508:SF10">
    <property type="entry name" value="CARBOXYLIC ACID TRANSPORTER PROTEIN HOMOLOG"/>
    <property type="match status" value="1"/>
</dbReference>
<dbReference type="InterPro" id="IPR020846">
    <property type="entry name" value="MFS_dom"/>
</dbReference>
<feature type="domain" description="Major facilitator superfamily (MFS) profile" evidence="8">
    <location>
        <begin position="56"/>
        <end position="479"/>
    </location>
</feature>
<feature type="transmembrane region" description="Helical" evidence="7">
    <location>
        <begin position="130"/>
        <end position="148"/>
    </location>
</feature>
<dbReference type="OrthoDB" id="2261376at2759"/>
<evidence type="ECO:0000256" key="3">
    <source>
        <dbReference type="ARBA" id="ARBA00022692"/>
    </source>
</evidence>
<dbReference type="PANTHER" id="PTHR23508">
    <property type="entry name" value="CARBOXYLIC ACID TRANSPORTER PROTEIN HOMOLOG"/>
    <property type="match status" value="1"/>
</dbReference>
<dbReference type="Proteomes" id="UP000232875">
    <property type="component" value="Unassembled WGS sequence"/>
</dbReference>
<feature type="transmembrane region" description="Helical" evidence="7">
    <location>
        <begin position="273"/>
        <end position="292"/>
    </location>
</feature>
<evidence type="ECO:0000259" key="8">
    <source>
        <dbReference type="PROSITE" id="PS50850"/>
    </source>
</evidence>
<dbReference type="InterPro" id="IPR036259">
    <property type="entry name" value="MFS_trans_sf"/>
</dbReference>
<feature type="transmembrane region" description="Helical" evidence="7">
    <location>
        <begin position="197"/>
        <end position="219"/>
    </location>
</feature>
<dbReference type="SUPFAM" id="SSF103473">
    <property type="entry name" value="MFS general substrate transporter"/>
    <property type="match status" value="1"/>
</dbReference>
<feature type="transmembrane region" description="Helical" evidence="7">
    <location>
        <begin position="154"/>
        <end position="176"/>
    </location>
</feature>
<feature type="compositionally biased region" description="Polar residues" evidence="6">
    <location>
        <begin position="14"/>
        <end position="23"/>
    </location>
</feature>
<feature type="region of interest" description="Disordered" evidence="6">
    <location>
        <begin position="1"/>
        <end position="45"/>
    </location>
</feature>
<name>A0A2N1J716_9BASI</name>
<comment type="subcellular location">
    <subcellularLocation>
        <location evidence="1">Membrane</location>
        <topology evidence="1">Multi-pass membrane protein</topology>
    </subcellularLocation>
</comment>
<feature type="compositionally biased region" description="Basic and acidic residues" evidence="6">
    <location>
        <begin position="1"/>
        <end position="12"/>
    </location>
</feature>
<dbReference type="GO" id="GO:0005886">
    <property type="term" value="C:plasma membrane"/>
    <property type="evidence" value="ECO:0007669"/>
    <property type="project" value="TreeGrafter"/>
</dbReference>
<dbReference type="GO" id="GO:0046943">
    <property type="term" value="F:carboxylic acid transmembrane transporter activity"/>
    <property type="evidence" value="ECO:0007669"/>
    <property type="project" value="TreeGrafter"/>
</dbReference>
<keyword evidence="10" id="KW-1185">Reference proteome</keyword>
<keyword evidence="4 7" id="KW-1133">Transmembrane helix</keyword>
<organism evidence="9 10">
    <name type="scientific">Malassezia vespertilionis</name>
    <dbReference type="NCBI Taxonomy" id="2020962"/>
    <lineage>
        <taxon>Eukaryota</taxon>
        <taxon>Fungi</taxon>
        <taxon>Dikarya</taxon>
        <taxon>Basidiomycota</taxon>
        <taxon>Ustilaginomycotina</taxon>
        <taxon>Malasseziomycetes</taxon>
        <taxon>Malasseziales</taxon>
        <taxon>Malasseziaceae</taxon>
        <taxon>Malassezia</taxon>
    </lineage>
</organism>
<evidence type="ECO:0000256" key="4">
    <source>
        <dbReference type="ARBA" id="ARBA00022989"/>
    </source>
</evidence>
<proteinExistence type="predicted"/>
<evidence type="ECO:0000256" key="6">
    <source>
        <dbReference type="SAM" id="MobiDB-lite"/>
    </source>
</evidence>
<evidence type="ECO:0000256" key="2">
    <source>
        <dbReference type="ARBA" id="ARBA00022448"/>
    </source>
</evidence>
<feature type="transmembrane region" description="Helical" evidence="7">
    <location>
        <begin position="326"/>
        <end position="347"/>
    </location>
</feature>
<feature type="transmembrane region" description="Helical" evidence="7">
    <location>
        <begin position="457"/>
        <end position="475"/>
    </location>
</feature>